<dbReference type="GO" id="GO:0005524">
    <property type="term" value="F:ATP binding"/>
    <property type="evidence" value="ECO:0007669"/>
    <property type="project" value="UniProtKB-KW"/>
</dbReference>
<feature type="domain" description="Aspartate/glutamate/uridylate kinase" evidence="15">
    <location>
        <begin position="1"/>
        <end position="226"/>
    </location>
</feature>
<dbReference type="UniPathway" id="UPA00051">
    <property type="reaction ID" value="UER00462"/>
</dbReference>
<dbReference type="AlphaFoldDB" id="A0A150SFF4"/>
<evidence type="ECO:0000256" key="5">
    <source>
        <dbReference type="ARBA" id="ARBA00022605"/>
    </source>
</evidence>
<comment type="pathway">
    <text evidence="1 14">Amino-acid biosynthesis; L-lysine biosynthesis via DAP pathway; (S)-tetrahydrodipicolinate from L-aspartate: step 1/4.</text>
</comment>
<dbReference type="GO" id="GO:0009089">
    <property type="term" value="P:lysine biosynthetic process via diaminopimelate"/>
    <property type="evidence" value="ECO:0007669"/>
    <property type="project" value="UniProtKB-UniPathway"/>
</dbReference>
<evidence type="ECO:0000256" key="10">
    <source>
        <dbReference type="ARBA" id="ARBA00023154"/>
    </source>
</evidence>
<evidence type="ECO:0000313" key="16">
    <source>
        <dbReference type="EMBL" id="KYF91146.1"/>
    </source>
</evidence>
<dbReference type="GO" id="GO:0005829">
    <property type="term" value="C:cytosol"/>
    <property type="evidence" value="ECO:0007669"/>
    <property type="project" value="TreeGrafter"/>
</dbReference>
<evidence type="ECO:0000256" key="2">
    <source>
        <dbReference type="ARBA" id="ARBA00004986"/>
    </source>
</evidence>
<feature type="binding site" evidence="12">
    <location>
        <position position="45"/>
    </location>
    <ligand>
        <name>substrate</name>
    </ligand>
</feature>
<accession>A0A150SFF4</accession>
<evidence type="ECO:0000256" key="13">
    <source>
        <dbReference type="RuleBase" id="RU003448"/>
    </source>
</evidence>
<name>A0A150SFF4_SORCE</name>
<keyword evidence="6 13" id="KW-0808">Transferase</keyword>
<dbReference type="InterPro" id="IPR036393">
    <property type="entry name" value="AceGlu_kinase-like_sf"/>
</dbReference>
<dbReference type="NCBIfam" id="NF005154">
    <property type="entry name" value="PRK06635.1-2"/>
    <property type="match status" value="1"/>
</dbReference>
<comment type="caution">
    <text evidence="16">The sequence shown here is derived from an EMBL/GenBank/DDBJ whole genome shotgun (WGS) entry which is preliminary data.</text>
</comment>
<dbReference type="UniPathway" id="UPA00050">
    <property type="reaction ID" value="UER00461"/>
</dbReference>
<dbReference type="UniPathway" id="UPA00034">
    <property type="reaction ID" value="UER00015"/>
</dbReference>
<comment type="similarity">
    <text evidence="4 13">Belongs to the aspartokinase family.</text>
</comment>
<keyword evidence="7 12" id="KW-0547">Nucleotide-binding</keyword>
<sequence length="398" mass="41625">MIVQKYGGSSVADVDRVGKVADRVVAARRAGNDVVVVVSAMGKTTDGLLALARQAAGARADPPRRELDMLLSTGERVSMALLSIAIQSRGFEAISFTGSQSGILTNDRHFDARIIEVRPFRIEDELARGRIVIVAGYQGMSYRREITTLGRGGSDTTAVALAAALSAERCEIYSDVDGVYSADPRVVPDARHLPELDCAVLQEMAECGAKVVCAQAVEWARRSGVALYARSTFEAAPGARETVVRRFAPGAASSTIAARAIVAEGNVVLARAPAGLRLDALLRAASELGVSFRDLSFGPGGGAFAIPLLNVPDWQGARRQLAALLPSLELVEGLASVSVVGDGLTATAEPLARFAEVLQQAGIAPRFTVAGPLRLGALVDAAESAPAQRLLHASFVGS</sequence>
<dbReference type="SUPFAM" id="SSF53633">
    <property type="entry name" value="Carbamate kinase-like"/>
    <property type="match status" value="1"/>
</dbReference>
<evidence type="ECO:0000313" key="17">
    <source>
        <dbReference type="Proteomes" id="UP000075635"/>
    </source>
</evidence>
<dbReference type="EMBL" id="JEMB01001052">
    <property type="protein sequence ID" value="KYF91146.1"/>
    <property type="molecule type" value="Genomic_DNA"/>
</dbReference>
<evidence type="ECO:0000256" key="12">
    <source>
        <dbReference type="PIRSR" id="PIRSR000726-1"/>
    </source>
</evidence>
<evidence type="ECO:0000256" key="4">
    <source>
        <dbReference type="ARBA" id="ARBA00010122"/>
    </source>
</evidence>
<evidence type="ECO:0000256" key="7">
    <source>
        <dbReference type="ARBA" id="ARBA00022741"/>
    </source>
</evidence>
<evidence type="ECO:0000256" key="8">
    <source>
        <dbReference type="ARBA" id="ARBA00022777"/>
    </source>
</evidence>
<evidence type="ECO:0000259" key="15">
    <source>
        <dbReference type="Pfam" id="PF00696"/>
    </source>
</evidence>
<proteinExistence type="inferred from homology"/>
<dbReference type="NCBIfam" id="TIGR00657">
    <property type="entry name" value="asp_kinases"/>
    <property type="match status" value="1"/>
</dbReference>
<dbReference type="InterPro" id="IPR041740">
    <property type="entry name" value="AKii-LysC-BS"/>
</dbReference>
<dbReference type="PROSITE" id="PS00324">
    <property type="entry name" value="ASPARTOKINASE"/>
    <property type="match status" value="1"/>
</dbReference>
<comment type="pathway">
    <text evidence="2 14">Amino-acid biosynthesis; L-methionine biosynthesis via de novo pathway; L-homoserine from L-aspartate: step 1/3.</text>
</comment>
<evidence type="ECO:0000256" key="9">
    <source>
        <dbReference type="ARBA" id="ARBA00022840"/>
    </source>
</evidence>
<dbReference type="CDD" id="cd04261">
    <property type="entry name" value="AAK_AKii-LysC-BS"/>
    <property type="match status" value="1"/>
</dbReference>
<dbReference type="Pfam" id="PF00696">
    <property type="entry name" value="AA_kinase"/>
    <property type="match status" value="1"/>
</dbReference>
<dbReference type="GO" id="GO:0009090">
    <property type="term" value="P:homoserine biosynthetic process"/>
    <property type="evidence" value="ECO:0007669"/>
    <property type="project" value="TreeGrafter"/>
</dbReference>
<evidence type="ECO:0000256" key="14">
    <source>
        <dbReference type="RuleBase" id="RU004249"/>
    </source>
</evidence>
<evidence type="ECO:0000256" key="6">
    <source>
        <dbReference type="ARBA" id="ARBA00022679"/>
    </source>
</evidence>
<evidence type="ECO:0000256" key="3">
    <source>
        <dbReference type="ARBA" id="ARBA00005139"/>
    </source>
</evidence>
<gene>
    <name evidence="16" type="ORF">BE17_01045</name>
</gene>
<dbReference type="FunFam" id="3.40.1160.10:FF:000002">
    <property type="entry name" value="Aspartokinase"/>
    <property type="match status" value="1"/>
</dbReference>
<reference evidence="16 17" key="1">
    <citation type="submission" date="2014-02" db="EMBL/GenBank/DDBJ databases">
        <title>The small core and large imbalanced accessory genome model reveals a collaborative survival strategy of Sorangium cellulosum strains in nature.</title>
        <authorList>
            <person name="Han K."/>
            <person name="Peng R."/>
            <person name="Blom J."/>
            <person name="Li Y.-Z."/>
        </authorList>
    </citation>
    <scope>NUCLEOTIDE SEQUENCE [LARGE SCALE GENOMIC DNA]</scope>
    <source>
        <strain evidence="16 17">So0011-07</strain>
    </source>
</reference>
<dbReference type="PIRSF" id="PIRSF000726">
    <property type="entry name" value="Asp_kin"/>
    <property type="match status" value="1"/>
</dbReference>
<dbReference type="InterPro" id="IPR001341">
    <property type="entry name" value="Asp_kinase"/>
</dbReference>
<dbReference type="GO" id="GO:0009088">
    <property type="term" value="P:threonine biosynthetic process"/>
    <property type="evidence" value="ECO:0007669"/>
    <property type="project" value="UniProtKB-UniPathway"/>
</dbReference>
<feature type="binding site" evidence="12">
    <location>
        <position position="180"/>
    </location>
    <ligand>
        <name>ATP</name>
        <dbReference type="ChEBI" id="CHEBI:30616"/>
    </ligand>
</feature>
<dbReference type="Proteomes" id="UP000075635">
    <property type="component" value="Unassembled WGS sequence"/>
</dbReference>
<evidence type="ECO:0000256" key="1">
    <source>
        <dbReference type="ARBA" id="ARBA00004766"/>
    </source>
</evidence>
<evidence type="ECO:0000256" key="11">
    <source>
        <dbReference type="ARBA" id="ARBA00047872"/>
    </source>
</evidence>
<keyword evidence="9 12" id="KW-0067">ATP-binding</keyword>
<feature type="binding site" evidence="12">
    <location>
        <position position="185"/>
    </location>
    <ligand>
        <name>ATP</name>
        <dbReference type="ChEBI" id="CHEBI:30616"/>
    </ligand>
</feature>
<comment type="catalytic activity">
    <reaction evidence="11 13">
        <text>L-aspartate + ATP = 4-phospho-L-aspartate + ADP</text>
        <dbReference type="Rhea" id="RHEA:23776"/>
        <dbReference type="ChEBI" id="CHEBI:29991"/>
        <dbReference type="ChEBI" id="CHEBI:30616"/>
        <dbReference type="ChEBI" id="CHEBI:57535"/>
        <dbReference type="ChEBI" id="CHEBI:456216"/>
        <dbReference type="EC" id="2.7.2.4"/>
    </reaction>
</comment>
<organism evidence="16 17">
    <name type="scientific">Sorangium cellulosum</name>
    <name type="common">Polyangium cellulosum</name>
    <dbReference type="NCBI Taxonomy" id="56"/>
    <lineage>
        <taxon>Bacteria</taxon>
        <taxon>Pseudomonadati</taxon>
        <taxon>Myxococcota</taxon>
        <taxon>Polyangia</taxon>
        <taxon>Polyangiales</taxon>
        <taxon>Polyangiaceae</taxon>
        <taxon>Sorangium</taxon>
    </lineage>
</organism>
<feature type="binding site" evidence="12">
    <location>
        <begin position="5"/>
        <end position="8"/>
    </location>
    <ligand>
        <name>ATP</name>
        <dbReference type="ChEBI" id="CHEBI:30616"/>
    </ligand>
</feature>
<dbReference type="InterPro" id="IPR005260">
    <property type="entry name" value="Asp_kin_monofn"/>
</dbReference>
<dbReference type="InterPro" id="IPR018042">
    <property type="entry name" value="Aspartate_kinase_CS"/>
</dbReference>
<dbReference type="InterPro" id="IPR001048">
    <property type="entry name" value="Asp/Glu/Uridylate_kinase"/>
</dbReference>
<dbReference type="Gene3D" id="3.40.1160.10">
    <property type="entry name" value="Acetylglutamate kinase-like"/>
    <property type="match status" value="1"/>
</dbReference>
<dbReference type="Gene3D" id="3.30.2130.10">
    <property type="entry name" value="VC0802-like"/>
    <property type="match status" value="1"/>
</dbReference>
<comment type="pathway">
    <text evidence="3 14">Amino-acid biosynthesis; L-threonine biosynthesis; L-threonine from L-aspartate: step 1/5.</text>
</comment>
<protein>
    <recommendedName>
        <fullName evidence="13">Aspartokinase</fullName>
        <ecNumber evidence="13">2.7.2.4</ecNumber>
    </recommendedName>
</protein>
<dbReference type="EC" id="2.7.2.4" evidence="13"/>
<keyword evidence="5 14" id="KW-0028">Amino-acid biosynthesis</keyword>
<feature type="binding site" evidence="12">
    <location>
        <begin position="210"/>
        <end position="211"/>
    </location>
    <ligand>
        <name>ATP</name>
        <dbReference type="ChEBI" id="CHEBI:30616"/>
    </ligand>
</feature>
<feature type="binding site" evidence="12">
    <location>
        <position position="75"/>
    </location>
    <ligand>
        <name>substrate</name>
    </ligand>
</feature>
<dbReference type="GO" id="GO:0004072">
    <property type="term" value="F:aspartate kinase activity"/>
    <property type="evidence" value="ECO:0007669"/>
    <property type="project" value="UniProtKB-EC"/>
</dbReference>
<dbReference type="PANTHER" id="PTHR21499:SF3">
    <property type="entry name" value="ASPARTOKINASE"/>
    <property type="match status" value="1"/>
</dbReference>
<dbReference type="PANTHER" id="PTHR21499">
    <property type="entry name" value="ASPARTATE KINASE"/>
    <property type="match status" value="1"/>
</dbReference>
<keyword evidence="10" id="KW-0457">Lysine biosynthesis</keyword>
<keyword evidence="8 13" id="KW-0418">Kinase</keyword>